<dbReference type="InterPro" id="IPR049214">
    <property type="entry name" value="DUF6808"/>
</dbReference>
<gene>
    <name evidence="2" type="ORF">GMD66_16885</name>
    <name evidence="3" type="ORF">GMD82_10370</name>
</gene>
<dbReference type="EMBL" id="WNCN01000012">
    <property type="protein sequence ID" value="MTU39874.1"/>
    <property type="molecule type" value="Genomic_DNA"/>
</dbReference>
<feature type="domain" description="DUF6808" evidence="1">
    <location>
        <begin position="79"/>
        <end position="154"/>
    </location>
</feature>
<organism evidence="2 5">
    <name type="scientific">Parabacteroides merdae</name>
    <dbReference type="NCBI Taxonomy" id="46503"/>
    <lineage>
        <taxon>Bacteria</taxon>
        <taxon>Pseudomonadati</taxon>
        <taxon>Bacteroidota</taxon>
        <taxon>Bacteroidia</taxon>
        <taxon>Bacteroidales</taxon>
        <taxon>Tannerellaceae</taxon>
        <taxon>Parabacteroides</taxon>
    </lineage>
</organism>
<name>A0A4Q5CC57_9BACT</name>
<dbReference type="Proteomes" id="UP000434916">
    <property type="component" value="Unassembled WGS sequence"/>
</dbReference>
<dbReference type="AlphaFoldDB" id="A0A4Q5CC57"/>
<evidence type="ECO:0000313" key="2">
    <source>
        <dbReference type="EMBL" id="MTU30854.1"/>
    </source>
</evidence>
<accession>A0A4Q5CC57</accession>
<evidence type="ECO:0000313" key="4">
    <source>
        <dbReference type="Proteomes" id="UP000434916"/>
    </source>
</evidence>
<evidence type="ECO:0000313" key="3">
    <source>
        <dbReference type="EMBL" id="MTU39874.1"/>
    </source>
</evidence>
<keyword evidence="4" id="KW-1185">Reference proteome</keyword>
<dbReference type="Pfam" id="PF20647">
    <property type="entry name" value="DUF6808"/>
    <property type="match status" value="1"/>
</dbReference>
<comment type="caution">
    <text evidence="2">The sequence shown here is derived from an EMBL/GenBank/DDBJ whole genome shotgun (WGS) entry which is preliminary data.</text>
</comment>
<proteinExistence type="predicted"/>
<evidence type="ECO:0000259" key="1">
    <source>
        <dbReference type="Pfam" id="PF20647"/>
    </source>
</evidence>
<evidence type="ECO:0000313" key="5">
    <source>
        <dbReference type="Proteomes" id="UP000437446"/>
    </source>
</evidence>
<reference evidence="4 5" key="1">
    <citation type="journal article" date="2019" name="Nat. Med.">
        <title>A library of human gut bacterial isolates paired with longitudinal multiomics data enables mechanistic microbiome research.</title>
        <authorList>
            <person name="Poyet M."/>
            <person name="Groussin M."/>
            <person name="Gibbons S.M."/>
            <person name="Avila-Pacheco J."/>
            <person name="Jiang X."/>
            <person name="Kearney S.M."/>
            <person name="Perrotta A.R."/>
            <person name="Berdy B."/>
            <person name="Zhao S."/>
            <person name="Lieberman T.D."/>
            <person name="Swanson P.K."/>
            <person name="Smith M."/>
            <person name="Roesemann S."/>
            <person name="Alexander J.E."/>
            <person name="Rich S.A."/>
            <person name="Livny J."/>
            <person name="Vlamakis H."/>
            <person name="Clish C."/>
            <person name="Bullock K."/>
            <person name="Deik A."/>
            <person name="Scott J."/>
            <person name="Pierce K.A."/>
            <person name="Xavier R.J."/>
            <person name="Alm E.J."/>
        </authorList>
    </citation>
    <scope>NUCLEOTIDE SEQUENCE [LARGE SCALE GENOMIC DNA]</scope>
    <source>
        <strain evidence="2 5">BIOML-A25</strain>
        <strain evidence="3 4">BIOML-A29</strain>
    </source>
</reference>
<dbReference type="RefSeq" id="WP_129943948.1">
    <property type="nucleotide sequence ID" value="NZ_JAJCQX010000057.1"/>
</dbReference>
<dbReference type="Proteomes" id="UP000437446">
    <property type="component" value="Unassembled WGS sequence"/>
</dbReference>
<protein>
    <recommendedName>
        <fullName evidence="1">DUF6808 domain-containing protein</fullName>
    </recommendedName>
</protein>
<sequence length="154" mass="17646">MKAWHIIVVLALCLLCFLAGRHTNRAGGELVGKNDTLILYDTIRYSIPYPVYETVIQTVPEMFPIYITLEGDTVREPIFVPIRITQKEYLTDDYHAWVSGYNPSLDSIDVFQKTIYITEKVKTRRWGIGLTTGYGIGRYGLSPYVGIGVYCRIW</sequence>
<dbReference type="EMBL" id="WNCR01000011">
    <property type="protein sequence ID" value="MTU30854.1"/>
    <property type="molecule type" value="Genomic_DNA"/>
</dbReference>